<evidence type="ECO:0000313" key="7">
    <source>
        <dbReference type="EMBL" id="BBP91661.1"/>
    </source>
</evidence>
<name>A0A5S9MFC2_BACIA</name>
<gene>
    <name evidence="7" type="ORF">BsIDN1_52790</name>
</gene>
<sequence>MQPNTGAHSDLSYKQMFTELFSYAAPYVFVGLAIPIYSYIDTNTINRAMIASGHQDISTAVLSIVTLYLPKVVMIPVSLATAFGLTLIPTITELFTARNYKLLNRQIDQTMQVILFFRAACFIWYLGIGWTGLLVFFIRLFILRLGFPFCFWYHLLHYCFLYSPLMQRFCKGSTNKNLRSSVFFVRDHY</sequence>
<organism evidence="7 8">
    <name type="scientific">Bacillus safensis</name>
    <dbReference type="NCBI Taxonomy" id="561879"/>
    <lineage>
        <taxon>Bacteria</taxon>
        <taxon>Bacillati</taxon>
        <taxon>Bacillota</taxon>
        <taxon>Bacilli</taxon>
        <taxon>Bacillales</taxon>
        <taxon>Bacillaceae</taxon>
        <taxon>Bacillus</taxon>
    </lineage>
</organism>
<evidence type="ECO:0000256" key="6">
    <source>
        <dbReference type="SAM" id="Phobius"/>
    </source>
</evidence>
<feature type="transmembrane region" description="Helical" evidence="6">
    <location>
        <begin position="115"/>
        <end position="135"/>
    </location>
</feature>
<dbReference type="AlphaFoldDB" id="A0A5S9MFC2"/>
<dbReference type="PANTHER" id="PTHR30250:SF21">
    <property type="entry name" value="LIPID II FLIPPASE MURJ"/>
    <property type="match status" value="1"/>
</dbReference>
<evidence type="ECO:0000256" key="5">
    <source>
        <dbReference type="ARBA" id="ARBA00023136"/>
    </source>
</evidence>
<feature type="transmembrane region" description="Helical" evidence="6">
    <location>
        <begin position="75"/>
        <end position="95"/>
    </location>
</feature>
<evidence type="ECO:0000256" key="4">
    <source>
        <dbReference type="ARBA" id="ARBA00022989"/>
    </source>
</evidence>
<keyword evidence="3 6" id="KW-0812">Transmembrane</keyword>
<feature type="transmembrane region" description="Helical" evidence="6">
    <location>
        <begin position="141"/>
        <end position="161"/>
    </location>
</feature>
<evidence type="ECO:0000256" key="1">
    <source>
        <dbReference type="ARBA" id="ARBA00004651"/>
    </source>
</evidence>
<comment type="subcellular location">
    <subcellularLocation>
        <location evidence="1">Cell membrane</location>
        <topology evidence="1">Multi-pass membrane protein</topology>
    </subcellularLocation>
</comment>
<evidence type="ECO:0000256" key="3">
    <source>
        <dbReference type="ARBA" id="ARBA00022692"/>
    </source>
</evidence>
<dbReference type="Proteomes" id="UP000464658">
    <property type="component" value="Chromosome"/>
</dbReference>
<proteinExistence type="predicted"/>
<dbReference type="GO" id="GO:0005886">
    <property type="term" value="C:plasma membrane"/>
    <property type="evidence" value="ECO:0007669"/>
    <property type="project" value="UniProtKB-SubCell"/>
</dbReference>
<feature type="transmembrane region" description="Helical" evidence="6">
    <location>
        <begin position="20"/>
        <end position="40"/>
    </location>
</feature>
<evidence type="ECO:0008006" key="9">
    <source>
        <dbReference type="Google" id="ProtNLM"/>
    </source>
</evidence>
<dbReference type="EMBL" id="AP021906">
    <property type="protein sequence ID" value="BBP91661.1"/>
    <property type="molecule type" value="Genomic_DNA"/>
</dbReference>
<reference evidence="7 8" key="1">
    <citation type="submission" date="2019-12" db="EMBL/GenBank/DDBJ databases">
        <title>Full genome sequence of a Bacillus safensis strain isolated from commercially available natto in Indonesia.</title>
        <authorList>
            <person name="Yoshida M."/>
            <person name="Uomi M."/>
            <person name="Waturangi D."/>
            <person name="Ekaputri J.J."/>
            <person name="Setiamarga D.H.E."/>
        </authorList>
    </citation>
    <scope>NUCLEOTIDE SEQUENCE [LARGE SCALE GENOMIC DNA]</scope>
    <source>
        <strain evidence="7 8">IDN1</strain>
    </source>
</reference>
<keyword evidence="5 6" id="KW-0472">Membrane</keyword>
<dbReference type="PANTHER" id="PTHR30250">
    <property type="entry name" value="PST FAMILY PREDICTED COLANIC ACID TRANSPORTER"/>
    <property type="match status" value="1"/>
</dbReference>
<dbReference type="InterPro" id="IPR050833">
    <property type="entry name" value="Poly_Biosynth_Transport"/>
</dbReference>
<keyword evidence="4 6" id="KW-1133">Transmembrane helix</keyword>
<evidence type="ECO:0000313" key="8">
    <source>
        <dbReference type="Proteomes" id="UP000464658"/>
    </source>
</evidence>
<dbReference type="InterPro" id="IPR002797">
    <property type="entry name" value="Polysacc_synth"/>
</dbReference>
<protein>
    <recommendedName>
        <fullName evidence="9">Polysaccharide biosynthesis protein C-terminal domain-containing protein</fullName>
    </recommendedName>
</protein>
<accession>A0A5S9MFC2</accession>
<keyword evidence="2" id="KW-1003">Cell membrane</keyword>
<evidence type="ECO:0000256" key="2">
    <source>
        <dbReference type="ARBA" id="ARBA00022475"/>
    </source>
</evidence>
<dbReference type="Pfam" id="PF01943">
    <property type="entry name" value="Polysacc_synt"/>
    <property type="match status" value="1"/>
</dbReference>